<evidence type="ECO:0000256" key="3">
    <source>
        <dbReference type="ARBA" id="ARBA00005300"/>
    </source>
</evidence>
<dbReference type="InterPro" id="IPR002156">
    <property type="entry name" value="RNaseH_domain"/>
</dbReference>
<dbReference type="EMBL" id="MU004232">
    <property type="protein sequence ID" value="KAF2672447.1"/>
    <property type="molecule type" value="Genomic_DNA"/>
</dbReference>
<dbReference type="GO" id="GO:0003676">
    <property type="term" value="F:nucleic acid binding"/>
    <property type="evidence" value="ECO:0007669"/>
    <property type="project" value="InterPro"/>
</dbReference>
<sequence>FYAVRRGHEPGVYNDWPSAQKQIAGFQKARHKSFQTRYEAEEFVRALSPDVTAGEPAAKKRKGSENATLIELPAGLGPLPPDAEDGFDHTITLDPQTGLPRKKTDAELRSLRAVSREGPASSKVLQIWTDGACRANGTANARAGVGVFFGPNDNRNLAEKLPGERQTNQRAELTAIKRALDICPMNQSCFIWSDSKYAIQCVTVWFQAWERNNWKSSKGKAVDNKDIIEEILSRIRDREKCKAKTQFEWVKGHGGSEENERADKLAVKG</sequence>
<dbReference type="InterPro" id="IPR009027">
    <property type="entry name" value="Ribosomal_bL9/RNase_H1_N"/>
</dbReference>
<evidence type="ECO:0000256" key="1">
    <source>
        <dbReference type="ARBA" id="ARBA00000077"/>
    </source>
</evidence>
<evidence type="ECO:0000256" key="5">
    <source>
        <dbReference type="ARBA" id="ARBA00022722"/>
    </source>
</evidence>
<keyword evidence="8" id="KW-0378">Hydrolase</keyword>
<keyword evidence="9" id="KW-0460">Magnesium</keyword>
<dbReference type="CDD" id="cd09280">
    <property type="entry name" value="RNase_HI_eukaryote_like"/>
    <property type="match status" value="1"/>
</dbReference>
<dbReference type="EC" id="3.1.26.4" evidence="4"/>
<organism evidence="11 12">
    <name type="scientific">Microthyrium microscopicum</name>
    <dbReference type="NCBI Taxonomy" id="703497"/>
    <lineage>
        <taxon>Eukaryota</taxon>
        <taxon>Fungi</taxon>
        <taxon>Dikarya</taxon>
        <taxon>Ascomycota</taxon>
        <taxon>Pezizomycotina</taxon>
        <taxon>Dothideomycetes</taxon>
        <taxon>Dothideomycetes incertae sedis</taxon>
        <taxon>Microthyriales</taxon>
        <taxon>Microthyriaceae</taxon>
        <taxon>Microthyrium</taxon>
    </lineage>
</organism>
<keyword evidence="6" id="KW-0479">Metal-binding</keyword>
<dbReference type="InterPro" id="IPR012337">
    <property type="entry name" value="RNaseH-like_sf"/>
</dbReference>
<accession>A0A6A6ULW9</accession>
<dbReference type="Gene3D" id="3.40.970.10">
    <property type="entry name" value="Ribonuclease H1, N-terminal domain"/>
    <property type="match status" value="1"/>
</dbReference>
<feature type="domain" description="RNase H type-1" evidence="10">
    <location>
        <begin position="121"/>
        <end position="269"/>
    </location>
</feature>
<proteinExistence type="inferred from homology"/>
<feature type="non-terminal residue" evidence="11">
    <location>
        <position position="269"/>
    </location>
</feature>
<keyword evidence="12" id="KW-1185">Reference proteome</keyword>
<evidence type="ECO:0000313" key="11">
    <source>
        <dbReference type="EMBL" id="KAF2672447.1"/>
    </source>
</evidence>
<keyword evidence="5" id="KW-0540">Nuclease</keyword>
<feature type="non-terminal residue" evidence="11">
    <location>
        <position position="1"/>
    </location>
</feature>
<dbReference type="PANTHER" id="PTHR10642">
    <property type="entry name" value="RIBONUCLEASE H1"/>
    <property type="match status" value="1"/>
</dbReference>
<evidence type="ECO:0000256" key="2">
    <source>
        <dbReference type="ARBA" id="ARBA00001946"/>
    </source>
</evidence>
<dbReference type="Pfam" id="PF01693">
    <property type="entry name" value="Cauli_VI"/>
    <property type="match status" value="1"/>
</dbReference>
<comment type="similarity">
    <text evidence="3">Belongs to the RNase H family.</text>
</comment>
<evidence type="ECO:0000313" key="12">
    <source>
        <dbReference type="Proteomes" id="UP000799302"/>
    </source>
</evidence>
<evidence type="ECO:0000259" key="10">
    <source>
        <dbReference type="PROSITE" id="PS50879"/>
    </source>
</evidence>
<evidence type="ECO:0000256" key="7">
    <source>
        <dbReference type="ARBA" id="ARBA00022759"/>
    </source>
</evidence>
<dbReference type="InterPro" id="IPR017067">
    <property type="entry name" value="RNase_H1_euk"/>
</dbReference>
<evidence type="ECO:0000256" key="9">
    <source>
        <dbReference type="ARBA" id="ARBA00022842"/>
    </source>
</evidence>
<dbReference type="FunFam" id="3.30.420.10:FF:000090">
    <property type="entry name" value="Ribonuclease H"/>
    <property type="match status" value="1"/>
</dbReference>
<dbReference type="Proteomes" id="UP000799302">
    <property type="component" value="Unassembled WGS sequence"/>
</dbReference>
<evidence type="ECO:0000256" key="6">
    <source>
        <dbReference type="ARBA" id="ARBA00022723"/>
    </source>
</evidence>
<protein>
    <recommendedName>
        <fullName evidence="4">ribonuclease H</fullName>
        <ecNumber evidence="4">3.1.26.4</ecNumber>
    </recommendedName>
</protein>
<dbReference type="Pfam" id="PF00075">
    <property type="entry name" value="RNase_H"/>
    <property type="match status" value="1"/>
</dbReference>
<dbReference type="Gene3D" id="3.30.420.10">
    <property type="entry name" value="Ribonuclease H-like superfamily/Ribonuclease H"/>
    <property type="match status" value="1"/>
</dbReference>
<dbReference type="InterPro" id="IPR036397">
    <property type="entry name" value="RNaseH_sf"/>
</dbReference>
<dbReference type="AlphaFoldDB" id="A0A6A6ULW9"/>
<keyword evidence="7" id="KW-0255">Endonuclease</keyword>
<dbReference type="InterPro" id="IPR011320">
    <property type="entry name" value="RNase_H1_N"/>
</dbReference>
<comment type="cofactor">
    <cofactor evidence="2">
        <name>Mg(2+)</name>
        <dbReference type="ChEBI" id="CHEBI:18420"/>
    </cofactor>
</comment>
<evidence type="ECO:0000256" key="8">
    <source>
        <dbReference type="ARBA" id="ARBA00022801"/>
    </source>
</evidence>
<dbReference type="SUPFAM" id="SSF53098">
    <property type="entry name" value="Ribonuclease H-like"/>
    <property type="match status" value="1"/>
</dbReference>
<dbReference type="GO" id="GO:0004523">
    <property type="term" value="F:RNA-DNA hybrid ribonuclease activity"/>
    <property type="evidence" value="ECO:0007669"/>
    <property type="project" value="UniProtKB-EC"/>
</dbReference>
<dbReference type="OrthoDB" id="407198at2759"/>
<dbReference type="InterPro" id="IPR037056">
    <property type="entry name" value="RNase_H1_N_sf"/>
</dbReference>
<gene>
    <name evidence="11" type="ORF">BT63DRAFT_363398</name>
</gene>
<dbReference type="SUPFAM" id="SSF55658">
    <property type="entry name" value="L9 N-domain-like"/>
    <property type="match status" value="1"/>
</dbReference>
<name>A0A6A6ULW9_9PEZI</name>
<dbReference type="PROSITE" id="PS50879">
    <property type="entry name" value="RNASE_H_1"/>
    <property type="match status" value="1"/>
</dbReference>
<dbReference type="PIRSF" id="PIRSF036852">
    <property type="entry name" value="Ribonuclease_H1_euk"/>
    <property type="match status" value="1"/>
</dbReference>
<dbReference type="PANTHER" id="PTHR10642:SF26">
    <property type="entry name" value="RIBONUCLEASE H1"/>
    <property type="match status" value="1"/>
</dbReference>
<dbReference type="InterPro" id="IPR050092">
    <property type="entry name" value="RNase_H"/>
</dbReference>
<evidence type="ECO:0000256" key="4">
    <source>
        <dbReference type="ARBA" id="ARBA00012180"/>
    </source>
</evidence>
<dbReference type="GO" id="GO:0043137">
    <property type="term" value="P:DNA replication, removal of RNA primer"/>
    <property type="evidence" value="ECO:0007669"/>
    <property type="project" value="TreeGrafter"/>
</dbReference>
<dbReference type="GO" id="GO:0000287">
    <property type="term" value="F:magnesium ion binding"/>
    <property type="evidence" value="ECO:0007669"/>
    <property type="project" value="InterPro"/>
</dbReference>
<dbReference type="FunFam" id="3.40.970.10:FF:000001">
    <property type="entry name" value="Ribonuclease H1"/>
    <property type="match status" value="1"/>
</dbReference>
<reference evidence="11" key="1">
    <citation type="journal article" date="2020" name="Stud. Mycol.">
        <title>101 Dothideomycetes genomes: a test case for predicting lifestyles and emergence of pathogens.</title>
        <authorList>
            <person name="Haridas S."/>
            <person name="Albert R."/>
            <person name="Binder M."/>
            <person name="Bloem J."/>
            <person name="Labutti K."/>
            <person name="Salamov A."/>
            <person name="Andreopoulos B."/>
            <person name="Baker S."/>
            <person name="Barry K."/>
            <person name="Bills G."/>
            <person name="Bluhm B."/>
            <person name="Cannon C."/>
            <person name="Castanera R."/>
            <person name="Culley D."/>
            <person name="Daum C."/>
            <person name="Ezra D."/>
            <person name="Gonzalez J."/>
            <person name="Henrissat B."/>
            <person name="Kuo A."/>
            <person name="Liang C."/>
            <person name="Lipzen A."/>
            <person name="Lutzoni F."/>
            <person name="Magnuson J."/>
            <person name="Mondo S."/>
            <person name="Nolan M."/>
            <person name="Ohm R."/>
            <person name="Pangilinan J."/>
            <person name="Park H.-J."/>
            <person name="Ramirez L."/>
            <person name="Alfaro M."/>
            <person name="Sun H."/>
            <person name="Tritt A."/>
            <person name="Yoshinaga Y."/>
            <person name="Zwiers L.-H."/>
            <person name="Turgeon B."/>
            <person name="Goodwin S."/>
            <person name="Spatafora J."/>
            <person name="Crous P."/>
            <person name="Grigoriev I."/>
        </authorList>
    </citation>
    <scope>NUCLEOTIDE SEQUENCE</scope>
    <source>
        <strain evidence="11">CBS 115976</strain>
    </source>
</reference>
<comment type="catalytic activity">
    <reaction evidence="1">
        <text>Endonucleolytic cleavage to 5'-phosphomonoester.</text>
        <dbReference type="EC" id="3.1.26.4"/>
    </reaction>
</comment>